<proteinExistence type="predicted"/>
<gene>
    <name evidence="2" type="ORF">Scep_023603</name>
</gene>
<comment type="caution">
    <text evidence="2">The sequence shown here is derived from an EMBL/GenBank/DDBJ whole genome shotgun (WGS) entry which is preliminary data.</text>
</comment>
<sequence length="181" mass="20968">MIPGPFSPLWGRRRLCLHNRFIRAWRGHSRRRPGRVHNSVGAEARKLISVCHGGKHSLCRLFLPQDKGQFRLLGRTVQKIIFFRQAHSFSLGDAHFCYSISSEEYYTHSDCLDRVRKAHNMSDMDKEPTNLHVPSIESTQPTAVDQNERPTCPLCRGEVIGWVVIEEVRMDLNKKKRCCEE</sequence>
<keyword evidence="3" id="KW-1185">Reference proteome</keyword>
<dbReference type="AlphaFoldDB" id="A0AAP0F0F6"/>
<dbReference type="EMBL" id="JBBNAG010000010">
    <property type="protein sequence ID" value="KAK9100173.1"/>
    <property type="molecule type" value="Genomic_DNA"/>
</dbReference>
<feature type="compositionally biased region" description="Polar residues" evidence="1">
    <location>
        <begin position="136"/>
        <end position="145"/>
    </location>
</feature>
<organism evidence="2 3">
    <name type="scientific">Stephania cephalantha</name>
    <dbReference type="NCBI Taxonomy" id="152367"/>
    <lineage>
        <taxon>Eukaryota</taxon>
        <taxon>Viridiplantae</taxon>
        <taxon>Streptophyta</taxon>
        <taxon>Embryophyta</taxon>
        <taxon>Tracheophyta</taxon>
        <taxon>Spermatophyta</taxon>
        <taxon>Magnoliopsida</taxon>
        <taxon>Ranunculales</taxon>
        <taxon>Menispermaceae</taxon>
        <taxon>Menispermoideae</taxon>
        <taxon>Cissampelideae</taxon>
        <taxon>Stephania</taxon>
    </lineage>
</organism>
<evidence type="ECO:0000313" key="2">
    <source>
        <dbReference type="EMBL" id="KAK9100173.1"/>
    </source>
</evidence>
<evidence type="ECO:0000313" key="3">
    <source>
        <dbReference type="Proteomes" id="UP001419268"/>
    </source>
</evidence>
<feature type="region of interest" description="Disordered" evidence="1">
    <location>
        <begin position="126"/>
        <end position="147"/>
    </location>
</feature>
<evidence type="ECO:0000256" key="1">
    <source>
        <dbReference type="SAM" id="MobiDB-lite"/>
    </source>
</evidence>
<dbReference type="Pfam" id="PF07800">
    <property type="entry name" value="DUF1644"/>
    <property type="match status" value="1"/>
</dbReference>
<dbReference type="InterPro" id="IPR012866">
    <property type="entry name" value="DUF1644"/>
</dbReference>
<accession>A0AAP0F0F6</accession>
<protein>
    <submittedName>
        <fullName evidence="2">Uncharacterized protein</fullName>
    </submittedName>
</protein>
<name>A0AAP0F0F6_9MAGN</name>
<dbReference type="Proteomes" id="UP001419268">
    <property type="component" value="Unassembled WGS sequence"/>
</dbReference>
<reference evidence="2 3" key="1">
    <citation type="submission" date="2024-01" db="EMBL/GenBank/DDBJ databases">
        <title>Genome assemblies of Stephania.</title>
        <authorList>
            <person name="Yang L."/>
        </authorList>
    </citation>
    <scope>NUCLEOTIDE SEQUENCE [LARGE SCALE GENOMIC DNA]</scope>
    <source>
        <strain evidence="2">JXDWG</strain>
        <tissue evidence="2">Leaf</tissue>
    </source>
</reference>
<dbReference type="PANTHER" id="PTHR31197">
    <property type="entry name" value="OS01G0612600 PROTEIN"/>
    <property type="match status" value="1"/>
</dbReference>
<dbReference type="PANTHER" id="PTHR31197:SF4">
    <property type="entry name" value="OS02G0150900 PROTEIN"/>
    <property type="match status" value="1"/>
</dbReference>